<dbReference type="STRING" id="1448320.A0A319E9K2"/>
<evidence type="ECO:0000313" key="4">
    <source>
        <dbReference type="EMBL" id="PYH87762.1"/>
    </source>
</evidence>
<proteinExistence type="inferred from homology"/>
<gene>
    <name evidence="4" type="ORF">BO71DRAFT_414608</name>
</gene>
<evidence type="ECO:0000256" key="1">
    <source>
        <dbReference type="RuleBase" id="RU367073"/>
    </source>
</evidence>
<feature type="domain" description="Lunapark zinc ribbon" evidence="3">
    <location>
        <begin position="44"/>
        <end position="100"/>
    </location>
</feature>
<dbReference type="Proteomes" id="UP000247810">
    <property type="component" value="Unassembled WGS sequence"/>
</dbReference>
<keyword evidence="1" id="KW-0256">Endoplasmic reticulum</keyword>
<keyword evidence="1" id="KW-0863">Zinc-finger</keyword>
<feature type="region of interest" description="Disordered" evidence="2">
    <location>
        <begin position="112"/>
        <end position="213"/>
    </location>
</feature>
<dbReference type="InterPro" id="IPR040115">
    <property type="entry name" value="Lnp"/>
</dbReference>
<evidence type="ECO:0000313" key="5">
    <source>
        <dbReference type="Proteomes" id="UP000247810"/>
    </source>
</evidence>
<dbReference type="PANTHER" id="PTHR22166">
    <property type="entry name" value="ENDOPLASMIC RETICULUM JUNCTION FORMATION PROTEIN LUNAPARK"/>
    <property type="match status" value="1"/>
</dbReference>
<comment type="domain">
    <text evidence="1">The C4-type zinc finger motif is necessary both for its ER three-way tubular junction localization and formation.</text>
</comment>
<comment type="similarity">
    <text evidence="1">Belongs to the lunapark family.</text>
</comment>
<dbReference type="GO" id="GO:0008270">
    <property type="term" value="F:zinc ion binding"/>
    <property type="evidence" value="ECO:0007669"/>
    <property type="project" value="UniProtKB-KW"/>
</dbReference>
<dbReference type="InterPro" id="IPR019273">
    <property type="entry name" value="Lunapark_Znf"/>
</dbReference>
<keyword evidence="1" id="KW-0862">Zinc</keyword>
<organism evidence="4 5">
    <name type="scientific">Aspergillus ellipticus CBS 707.79</name>
    <dbReference type="NCBI Taxonomy" id="1448320"/>
    <lineage>
        <taxon>Eukaryota</taxon>
        <taxon>Fungi</taxon>
        <taxon>Dikarya</taxon>
        <taxon>Ascomycota</taxon>
        <taxon>Pezizomycotina</taxon>
        <taxon>Eurotiomycetes</taxon>
        <taxon>Eurotiomycetidae</taxon>
        <taxon>Eurotiales</taxon>
        <taxon>Aspergillaceae</taxon>
        <taxon>Aspergillus</taxon>
        <taxon>Aspergillus subgen. Circumdati</taxon>
    </lineage>
</organism>
<evidence type="ECO:0000256" key="2">
    <source>
        <dbReference type="SAM" id="MobiDB-lite"/>
    </source>
</evidence>
<dbReference type="GO" id="GO:1903373">
    <property type="term" value="P:positive regulation of endoplasmic reticulum tubular network organization"/>
    <property type="evidence" value="ECO:0007669"/>
    <property type="project" value="UniProtKB-UniRule"/>
</dbReference>
<dbReference type="OrthoDB" id="1725934at2759"/>
<sequence>QLQQQQQQQHSPAPFHGGPPLDEPGFAPNAFPVALQQCLESSHWYDRLLDVLLGEDETQPKNRLVLICATCRLVNGQAPPGVKSLEELGRWRCGSCGAWNGDDSEAKKVLAGMRNASSPQQQQQQRQLLSDDGGAWEPVSVDAENRSSAGGDVTDEGVLVAASEGEGDDPAEQTSSGAETPDDHHEEEAEEEEEPPRKPEPRQTRSTRAKRKG</sequence>
<dbReference type="Pfam" id="PF10058">
    <property type="entry name" value="Zn_ribbon_10"/>
    <property type="match status" value="1"/>
</dbReference>
<accession>A0A319E9K2</accession>
<feature type="region of interest" description="Disordered" evidence="2">
    <location>
        <begin position="1"/>
        <end position="27"/>
    </location>
</feature>
<dbReference type="GO" id="GO:0098826">
    <property type="term" value="C:endoplasmic reticulum tubular network membrane"/>
    <property type="evidence" value="ECO:0007669"/>
    <property type="project" value="UniProtKB-UniRule"/>
</dbReference>
<keyword evidence="5" id="KW-1185">Reference proteome</keyword>
<dbReference type="AlphaFoldDB" id="A0A319E9K2"/>
<evidence type="ECO:0000259" key="3">
    <source>
        <dbReference type="Pfam" id="PF10058"/>
    </source>
</evidence>
<dbReference type="GO" id="GO:0071788">
    <property type="term" value="P:endoplasmic reticulum tubular network maintenance"/>
    <property type="evidence" value="ECO:0007669"/>
    <property type="project" value="UniProtKB-UniRule"/>
</dbReference>
<dbReference type="EMBL" id="KZ826175">
    <property type="protein sequence ID" value="PYH87762.1"/>
    <property type="molecule type" value="Genomic_DNA"/>
</dbReference>
<dbReference type="VEuPathDB" id="FungiDB:BO71DRAFT_414608"/>
<comment type="subcellular location">
    <subcellularLocation>
        <location evidence="1">Endoplasmic reticulum membrane</location>
        <topology evidence="1">Multi-pass membrane protein</topology>
    </subcellularLocation>
</comment>
<feature type="non-terminal residue" evidence="4">
    <location>
        <position position="1"/>
    </location>
</feature>
<reference evidence="4 5" key="1">
    <citation type="submission" date="2018-02" db="EMBL/GenBank/DDBJ databases">
        <title>The genomes of Aspergillus section Nigri reveals drivers in fungal speciation.</title>
        <authorList>
            <consortium name="DOE Joint Genome Institute"/>
            <person name="Vesth T.C."/>
            <person name="Nybo J."/>
            <person name="Theobald S."/>
            <person name="Brandl J."/>
            <person name="Frisvad J.C."/>
            <person name="Nielsen K.F."/>
            <person name="Lyhne E.K."/>
            <person name="Kogle M.E."/>
            <person name="Kuo A."/>
            <person name="Riley R."/>
            <person name="Clum A."/>
            <person name="Nolan M."/>
            <person name="Lipzen A."/>
            <person name="Salamov A."/>
            <person name="Henrissat B."/>
            <person name="Wiebenga A."/>
            <person name="De vries R.P."/>
            <person name="Grigoriev I.V."/>
            <person name="Mortensen U.H."/>
            <person name="Andersen M.R."/>
            <person name="Baker S.E."/>
        </authorList>
    </citation>
    <scope>NUCLEOTIDE SEQUENCE [LARGE SCALE GENOMIC DNA]</scope>
    <source>
        <strain evidence="4 5">CBS 707.79</strain>
    </source>
</reference>
<protein>
    <recommendedName>
        <fullName evidence="1">Endoplasmic reticulum junction formation protein lunapark</fullName>
    </recommendedName>
</protein>
<keyword evidence="1" id="KW-0479">Metal-binding</keyword>
<dbReference type="PANTHER" id="PTHR22166:SF12">
    <property type="entry name" value="ENDOPLASMIC RETICULUM JUNCTION FORMATION PROTEIN LUNAPARK"/>
    <property type="match status" value="1"/>
</dbReference>
<name>A0A319E9K2_9EURO</name>
<comment type="function">
    <text evidence="1">Plays a role in determining ER morphology.</text>
</comment>